<organism evidence="4 5">
    <name type="scientific">Haladaptatus pallidirubidus</name>
    <dbReference type="NCBI Taxonomy" id="1008152"/>
    <lineage>
        <taxon>Archaea</taxon>
        <taxon>Methanobacteriati</taxon>
        <taxon>Methanobacteriota</taxon>
        <taxon>Stenosarchaea group</taxon>
        <taxon>Halobacteria</taxon>
        <taxon>Halobacteriales</taxon>
        <taxon>Haladaptataceae</taxon>
        <taxon>Haladaptatus</taxon>
    </lineage>
</organism>
<sequence length="290" mass="32058">MRYYRIEQNNSVSLIVETNESTTYNLTATEQGPTSFMELASAAALTNGTVDDVSRSLLDNAPTIELTTVREHLVRPFDPDEVWGAGVTYAISQESREGEGGLAESYVNAYEGERPEVYFKATPSRTVGPREAVGIRGDSEWDVPEPELTIVLYDGKIVGYTVGNDMCSRDIERENLLYLSQSKIYSKSCAIGPCISTDETVGDPLDVEMQMQIDRDGDIVFEDSTSTSEMVRTCEELVDYFARYNEVPKSTALLTGTSIIPPDDVTLRAGDTVRIDIEKIGTLENTVEQL</sequence>
<keyword evidence="2" id="KW-0479">Metal-binding</keyword>
<dbReference type="InterPro" id="IPR051121">
    <property type="entry name" value="FAH"/>
</dbReference>
<dbReference type="PANTHER" id="PTHR42796:SF7">
    <property type="entry name" value="2-DEHYDRO-3-DEOXY-D-ARABINONATE DEHYDRATASE"/>
    <property type="match status" value="1"/>
</dbReference>
<dbReference type="Pfam" id="PF01557">
    <property type="entry name" value="FAA_hydrolase"/>
    <property type="match status" value="1"/>
</dbReference>
<dbReference type="Gene3D" id="3.90.850.10">
    <property type="entry name" value="Fumarylacetoacetase-like, C-terminal domain"/>
    <property type="match status" value="1"/>
</dbReference>
<dbReference type="EMBL" id="BAABKX010000030">
    <property type="protein sequence ID" value="GAA5066428.1"/>
    <property type="molecule type" value="Genomic_DNA"/>
</dbReference>
<feature type="domain" description="Fumarylacetoacetase-like C-terminal" evidence="3">
    <location>
        <begin position="104"/>
        <end position="287"/>
    </location>
</feature>
<dbReference type="SUPFAM" id="SSF56529">
    <property type="entry name" value="FAH"/>
    <property type="match status" value="1"/>
</dbReference>
<evidence type="ECO:0000256" key="2">
    <source>
        <dbReference type="ARBA" id="ARBA00022723"/>
    </source>
</evidence>
<dbReference type="InterPro" id="IPR011234">
    <property type="entry name" value="Fumarylacetoacetase-like_C"/>
</dbReference>
<comment type="caution">
    <text evidence="4">The sequence shown here is derived from an EMBL/GenBank/DDBJ whole genome shotgun (WGS) entry which is preliminary data.</text>
</comment>
<evidence type="ECO:0000313" key="4">
    <source>
        <dbReference type="EMBL" id="GAA5066428.1"/>
    </source>
</evidence>
<dbReference type="AlphaFoldDB" id="A0AAV3USA0"/>
<name>A0AAV3USA0_9EURY</name>
<protein>
    <recommendedName>
        <fullName evidence="3">Fumarylacetoacetase-like C-terminal domain-containing protein</fullName>
    </recommendedName>
</protein>
<keyword evidence="5" id="KW-1185">Reference proteome</keyword>
<dbReference type="GO" id="GO:0044281">
    <property type="term" value="P:small molecule metabolic process"/>
    <property type="evidence" value="ECO:0007669"/>
    <property type="project" value="UniProtKB-ARBA"/>
</dbReference>
<dbReference type="GeneID" id="68617445"/>
<dbReference type="GO" id="GO:0003824">
    <property type="term" value="F:catalytic activity"/>
    <property type="evidence" value="ECO:0007669"/>
    <property type="project" value="InterPro"/>
</dbReference>
<dbReference type="RefSeq" id="WP_227779274.1">
    <property type="nucleotide sequence ID" value="NZ_BAABKX010000030.1"/>
</dbReference>
<comment type="similarity">
    <text evidence="1">Belongs to the FAH family.</text>
</comment>
<evidence type="ECO:0000313" key="5">
    <source>
        <dbReference type="Proteomes" id="UP001501729"/>
    </source>
</evidence>
<reference evidence="4 5" key="1">
    <citation type="journal article" date="2019" name="Int. J. Syst. Evol. Microbiol.">
        <title>The Global Catalogue of Microorganisms (GCM) 10K type strain sequencing project: providing services to taxonomists for standard genome sequencing and annotation.</title>
        <authorList>
            <consortium name="The Broad Institute Genomics Platform"/>
            <consortium name="The Broad Institute Genome Sequencing Center for Infectious Disease"/>
            <person name="Wu L."/>
            <person name="Ma J."/>
        </authorList>
    </citation>
    <scope>NUCLEOTIDE SEQUENCE [LARGE SCALE GENOMIC DNA]</scope>
    <source>
        <strain evidence="4 5">JCM 17504</strain>
    </source>
</reference>
<dbReference type="PANTHER" id="PTHR42796">
    <property type="entry name" value="FUMARYLACETOACETATE HYDROLASE DOMAIN-CONTAINING PROTEIN 2A-RELATED"/>
    <property type="match status" value="1"/>
</dbReference>
<evidence type="ECO:0000259" key="3">
    <source>
        <dbReference type="Pfam" id="PF01557"/>
    </source>
</evidence>
<dbReference type="Proteomes" id="UP001501729">
    <property type="component" value="Unassembled WGS sequence"/>
</dbReference>
<dbReference type="GO" id="GO:0046872">
    <property type="term" value="F:metal ion binding"/>
    <property type="evidence" value="ECO:0007669"/>
    <property type="project" value="UniProtKB-KW"/>
</dbReference>
<gene>
    <name evidence="4" type="ORF">GCM10025751_58310</name>
</gene>
<evidence type="ECO:0000256" key="1">
    <source>
        <dbReference type="ARBA" id="ARBA00010211"/>
    </source>
</evidence>
<proteinExistence type="inferred from homology"/>
<accession>A0AAV3USA0</accession>
<dbReference type="InterPro" id="IPR036663">
    <property type="entry name" value="Fumarylacetoacetase_C_sf"/>
</dbReference>